<evidence type="ECO:0000256" key="1">
    <source>
        <dbReference type="SAM" id="Phobius"/>
    </source>
</evidence>
<feature type="domain" description="FecR protein" evidence="2">
    <location>
        <begin position="130"/>
        <end position="216"/>
    </location>
</feature>
<feature type="transmembrane region" description="Helical" evidence="1">
    <location>
        <begin position="96"/>
        <end position="115"/>
    </location>
</feature>
<dbReference type="InterPro" id="IPR006860">
    <property type="entry name" value="FecR"/>
</dbReference>
<keyword evidence="1" id="KW-0812">Transmembrane</keyword>
<dbReference type="Proteomes" id="UP000663918">
    <property type="component" value="Chromosome"/>
</dbReference>
<dbReference type="Pfam" id="PF16220">
    <property type="entry name" value="DUF4880"/>
    <property type="match status" value="1"/>
</dbReference>
<dbReference type="KEGG" id="bgoe:IFJ75_05010"/>
<keyword evidence="1" id="KW-0472">Membrane</keyword>
<dbReference type="Pfam" id="PF04773">
    <property type="entry name" value="FecR"/>
    <property type="match status" value="1"/>
</dbReference>
<dbReference type="GO" id="GO:0016989">
    <property type="term" value="F:sigma factor antagonist activity"/>
    <property type="evidence" value="ECO:0007669"/>
    <property type="project" value="TreeGrafter"/>
</dbReference>
<dbReference type="Gene3D" id="3.55.50.30">
    <property type="match status" value="1"/>
</dbReference>
<accession>A0A975GW71</accession>
<dbReference type="InterPro" id="IPR032623">
    <property type="entry name" value="FecR_N"/>
</dbReference>
<protein>
    <submittedName>
        <fullName evidence="4">FecR domain-containing protein</fullName>
    </submittedName>
</protein>
<dbReference type="AlphaFoldDB" id="A0A975GW71"/>
<keyword evidence="5" id="KW-1185">Reference proteome</keyword>
<dbReference type="InterPro" id="IPR012373">
    <property type="entry name" value="Ferrdict_sens_TM"/>
</dbReference>
<evidence type="ECO:0000259" key="2">
    <source>
        <dbReference type="Pfam" id="PF04773"/>
    </source>
</evidence>
<dbReference type="EMBL" id="CP062222">
    <property type="protein sequence ID" value="QTC92262.1"/>
    <property type="molecule type" value="Genomic_DNA"/>
</dbReference>
<evidence type="ECO:0000259" key="3">
    <source>
        <dbReference type="Pfam" id="PF16220"/>
    </source>
</evidence>
<feature type="domain" description="FecR N-terminal" evidence="3">
    <location>
        <begin position="10"/>
        <end position="51"/>
    </location>
</feature>
<keyword evidence="1" id="KW-1133">Transmembrane helix</keyword>
<dbReference type="PIRSF" id="PIRSF018266">
    <property type="entry name" value="FecR"/>
    <property type="match status" value="1"/>
</dbReference>
<gene>
    <name evidence="4" type="ORF">IFJ75_05010</name>
</gene>
<name>A0A975GW71_9CAUL</name>
<dbReference type="PANTHER" id="PTHR30273:SF2">
    <property type="entry name" value="PROTEIN FECR"/>
    <property type="match status" value="1"/>
</dbReference>
<evidence type="ECO:0000313" key="5">
    <source>
        <dbReference type="Proteomes" id="UP000663918"/>
    </source>
</evidence>
<dbReference type="RefSeq" id="WP_207931542.1">
    <property type="nucleotide sequence ID" value="NZ_CP062222.1"/>
</dbReference>
<evidence type="ECO:0000313" key="4">
    <source>
        <dbReference type="EMBL" id="QTC92262.1"/>
    </source>
</evidence>
<dbReference type="PANTHER" id="PTHR30273">
    <property type="entry name" value="PERIPLASMIC SIGNAL SENSOR AND SIGMA FACTOR ACTIVATOR FECR-RELATED"/>
    <property type="match status" value="1"/>
</dbReference>
<organism evidence="4 5">
    <name type="scientific">Brevundimonas goettingensis</name>
    <dbReference type="NCBI Taxonomy" id="2774190"/>
    <lineage>
        <taxon>Bacteria</taxon>
        <taxon>Pseudomonadati</taxon>
        <taxon>Pseudomonadota</taxon>
        <taxon>Alphaproteobacteria</taxon>
        <taxon>Caulobacterales</taxon>
        <taxon>Caulobacteraceae</taxon>
        <taxon>Brevundimonas</taxon>
    </lineage>
</organism>
<reference evidence="4" key="1">
    <citation type="submission" date="2020-09" db="EMBL/GenBank/DDBJ databases">
        <title>Brevundimonas sp. LVF2 isolated from a puddle in Goettingen, Germany.</title>
        <authorList>
            <person name="Friedrich I."/>
            <person name="Klassen A."/>
            <person name="Hannes N."/>
            <person name="Schneider D."/>
            <person name="Hertel R."/>
            <person name="Daniel R."/>
        </authorList>
    </citation>
    <scope>NUCLEOTIDE SEQUENCE</scope>
    <source>
        <strain evidence="4">LVF2</strain>
    </source>
</reference>
<sequence>MTTTQPQIEDQALEWFVRLSDVDAPAFAWIAFQDWLEADDAHRLAYDDVERTWVELDIIPVSAAVAAPAEVTVLPVAANDEDVSPAARRALRRRPAWLLPSFAAAAAVAVVVGVWPQVADVAPTESYHTDAAPRTVVLSDGTRIDMNRHSELSVRMGRKARTVTLTDGEAAFDVAHNAARPFTIAAGDHSVRVLGTAFNVLSHGDRFAVDVERGIVAVTPAGATKTAAVRLVAGQKIAQTGTQTPTLSQVAADQTAMWRQGMLVYRDADLGDVADDLSRYFDKPVTVDASARSMHFTGALRVGDEATMLKQLQDFVPVRATRSPTDVRLSGDAR</sequence>
<dbReference type="Gene3D" id="2.60.120.1440">
    <property type="match status" value="1"/>
</dbReference>
<proteinExistence type="predicted"/>